<evidence type="ECO:0000313" key="1">
    <source>
        <dbReference type="EMBL" id="VBB32368.1"/>
    </source>
</evidence>
<protein>
    <submittedName>
        <fullName evidence="1">Uncharacterized protein</fullName>
    </submittedName>
</protein>
<gene>
    <name evidence="1" type="ORF">NAV_LOCUS7159</name>
</gene>
<dbReference type="EMBL" id="UPTC01001680">
    <property type="protein sequence ID" value="VBB32368.1"/>
    <property type="molecule type" value="Genomic_DNA"/>
</dbReference>
<name>A0A498SKH2_ACAVI</name>
<sequence length="75" mass="8813">MNGEERSYGWVRPTSRHLSREIVHRYGVRNSRSFVSKYSYGARFKPGSSISWQAELLYTEGYNCRMLVKPPRPND</sequence>
<reference evidence="1 2" key="1">
    <citation type="submission" date="2018-08" db="EMBL/GenBank/DDBJ databases">
        <authorList>
            <person name="Laetsch R D."/>
            <person name="Stevens L."/>
            <person name="Kumar S."/>
            <person name="Blaxter L. M."/>
        </authorList>
    </citation>
    <scope>NUCLEOTIDE SEQUENCE [LARGE SCALE GENOMIC DNA]</scope>
</reference>
<accession>A0A498SKH2</accession>
<dbReference type="OrthoDB" id="5861969at2759"/>
<keyword evidence="2" id="KW-1185">Reference proteome</keyword>
<dbReference type="AlphaFoldDB" id="A0A498SKH2"/>
<evidence type="ECO:0000313" key="2">
    <source>
        <dbReference type="Proteomes" id="UP000276991"/>
    </source>
</evidence>
<proteinExistence type="predicted"/>
<dbReference type="Proteomes" id="UP000276991">
    <property type="component" value="Unassembled WGS sequence"/>
</dbReference>
<organism evidence="1 2">
    <name type="scientific">Acanthocheilonema viteae</name>
    <name type="common">Filarial nematode worm</name>
    <name type="synonym">Dipetalonema viteae</name>
    <dbReference type="NCBI Taxonomy" id="6277"/>
    <lineage>
        <taxon>Eukaryota</taxon>
        <taxon>Metazoa</taxon>
        <taxon>Ecdysozoa</taxon>
        <taxon>Nematoda</taxon>
        <taxon>Chromadorea</taxon>
        <taxon>Rhabditida</taxon>
        <taxon>Spirurina</taxon>
        <taxon>Spiruromorpha</taxon>
        <taxon>Filarioidea</taxon>
        <taxon>Onchocercidae</taxon>
        <taxon>Acanthocheilonema</taxon>
    </lineage>
</organism>